<protein>
    <recommendedName>
        <fullName evidence="4">Secreted protein</fullName>
    </recommendedName>
</protein>
<evidence type="ECO:0000256" key="1">
    <source>
        <dbReference type="SAM" id="SignalP"/>
    </source>
</evidence>
<keyword evidence="3" id="KW-1185">Reference proteome</keyword>
<dbReference type="AlphaFoldDB" id="A0AAD6KE75"/>
<evidence type="ECO:0000313" key="2">
    <source>
        <dbReference type="EMBL" id="KAJ6421772.1"/>
    </source>
</evidence>
<dbReference type="EMBL" id="JAPFFJ010000008">
    <property type="protein sequence ID" value="KAJ6421772.1"/>
    <property type="molecule type" value="Genomic_DNA"/>
</dbReference>
<feature type="chain" id="PRO_5041942130" description="Secreted protein" evidence="1">
    <location>
        <begin position="17"/>
        <end position="111"/>
    </location>
</feature>
<comment type="caution">
    <text evidence="2">The sequence shown here is derived from an EMBL/GenBank/DDBJ whole genome shotgun (WGS) entry which is preliminary data.</text>
</comment>
<name>A0AAD6KE75_9ROSI</name>
<dbReference type="Proteomes" id="UP001162972">
    <property type="component" value="Chromosome 17"/>
</dbReference>
<sequence>MVAACCFRVFVCVVVAVVKVADVVVKVADVVVKVAQVVVVVKDGDLLLQNTVTEAYTFLRKFVAQEISIPRLGFFQSSGNWIFNKHTKTKLNKHTCKCANAICHSRHLIAN</sequence>
<accession>A0AAD6KE75</accession>
<reference evidence="2 3" key="1">
    <citation type="journal article" date="2023" name="Int. J. Mol. Sci.">
        <title>De Novo Assembly and Annotation of 11 Diverse Shrub Willow (Salix) Genomes Reveals Novel Gene Organization in Sex-Linked Regions.</title>
        <authorList>
            <person name="Hyden B."/>
            <person name="Feng K."/>
            <person name="Yates T.B."/>
            <person name="Jawdy S."/>
            <person name="Cereghino C."/>
            <person name="Smart L.B."/>
            <person name="Muchero W."/>
        </authorList>
    </citation>
    <scope>NUCLEOTIDE SEQUENCE [LARGE SCALE GENOMIC DNA]</scope>
    <source>
        <tissue evidence="2">Shoot tip</tissue>
    </source>
</reference>
<organism evidence="2 3">
    <name type="scientific">Salix udensis</name>
    <dbReference type="NCBI Taxonomy" id="889485"/>
    <lineage>
        <taxon>Eukaryota</taxon>
        <taxon>Viridiplantae</taxon>
        <taxon>Streptophyta</taxon>
        <taxon>Embryophyta</taxon>
        <taxon>Tracheophyta</taxon>
        <taxon>Spermatophyta</taxon>
        <taxon>Magnoliopsida</taxon>
        <taxon>eudicotyledons</taxon>
        <taxon>Gunneridae</taxon>
        <taxon>Pentapetalae</taxon>
        <taxon>rosids</taxon>
        <taxon>fabids</taxon>
        <taxon>Malpighiales</taxon>
        <taxon>Salicaceae</taxon>
        <taxon>Saliceae</taxon>
        <taxon>Salix</taxon>
    </lineage>
</organism>
<proteinExistence type="predicted"/>
<keyword evidence="1" id="KW-0732">Signal</keyword>
<evidence type="ECO:0000313" key="3">
    <source>
        <dbReference type="Proteomes" id="UP001162972"/>
    </source>
</evidence>
<evidence type="ECO:0008006" key="4">
    <source>
        <dbReference type="Google" id="ProtNLM"/>
    </source>
</evidence>
<gene>
    <name evidence="2" type="ORF">OIU84_029043</name>
</gene>
<feature type="signal peptide" evidence="1">
    <location>
        <begin position="1"/>
        <end position="16"/>
    </location>
</feature>